<dbReference type="SUPFAM" id="SSF53218">
    <property type="entry name" value="Molybdenum cofactor biosynthesis proteins"/>
    <property type="match status" value="1"/>
</dbReference>
<protein>
    <submittedName>
        <fullName evidence="1">Molybdenum cofactor cytidylyltransferase</fullName>
    </submittedName>
</protein>
<evidence type="ECO:0000313" key="1">
    <source>
        <dbReference type="EMBL" id="SFK71652.1"/>
    </source>
</evidence>
<accession>A0A1I4BS43</accession>
<reference evidence="1 2" key="1">
    <citation type="submission" date="2016-10" db="EMBL/GenBank/DDBJ databases">
        <authorList>
            <person name="de Groot N.N."/>
        </authorList>
    </citation>
    <scope>NUCLEOTIDE SEQUENCE [LARGE SCALE GENOMIC DNA]</scope>
    <source>
        <strain evidence="1 2">DSM 16199</strain>
    </source>
</reference>
<dbReference type="UniPathway" id="UPA00344"/>
<dbReference type="EMBL" id="FOTF01000001">
    <property type="protein sequence ID" value="SFK71652.1"/>
    <property type="molecule type" value="Genomic_DNA"/>
</dbReference>
<evidence type="ECO:0000313" key="2">
    <source>
        <dbReference type="Proteomes" id="UP000199550"/>
    </source>
</evidence>
<dbReference type="Gene3D" id="3.40.980.10">
    <property type="entry name" value="MoaB/Mog-like domain"/>
    <property type="match status" value="1"/>
</dbReference>
<proteinExistence type="predicted"/>
<keyword evidence="1" id="KW-0548">Nucleotidyltransferase</keyword>
<dbReference type="InterPro" id="IPR036425">
    <property type="entry name" value="MoaB/Mog-like_dom_sf"/>
</dbReference>
<name>A0A1I4BS43_9RHOB</name>
<sequence length="329" mass="33251">MRFGPVPVAGALGAILAHREVAGDLVLSKGHVLTGSDLTALASAGYTQITVAQLDPGDVGEDIAAAVLAAALVGAAPGLRLGTAATGRVNVIADTPGLAALDAAALHALNRINPMITVATVPDLHRMDAGGLVATIKIIAYAVPQADLDAACAAGQGAIALHHPQIDRVALVETRAGRDLGDKGERSLRIRLDRLGVGFAGRDLVDHDSAAIAAALAACDAPLICILTGSATSDLHDTAPEALRQAGGEVLHFGMPVDPGNLLFIGALGGRPVIGLPGCARSPALNGADWVLERLLCGVAVTPDDIAAMGVGGLLKEIPSRPRPRRVTD</sequence>
<organism evidence="1 2">
    <name type="scientific">Loktanella salsilacus</name>
    <dbReference type="NCBI Taxonomy" id="195913"/>
    <lineage>
        <taxon>Bacteria</taxon>
        <taxon>Pseudomonadati</taxon>
        <taxon>Pseudomonadota</taxon>
        <taxon>Alphaproteobacteria</taxon>
        <taxon>Rhodobacterales</taxon>
        <taxon>Roseobacteraceae</taxon>
        <taxon>Loktanella</taxon>
    </lineage>
</organism>
<dbReference type="RefSeq" id="WP_090184144.1">
    <property type="nucleotide sequence ID" value="NZ_FOTF01000001.1"/>
</dbReference>
<dbReference type="CDD" id="cd03522">
    <property type="entry name" value="MoeA_like"/>
    <property type="match status" value="1"/>
</dbReference>
<dbReference type="STRING" id="195913.SAMN04488004_101139"/>
<keyword evidence="2" id="KW-1185">Reference proteome</keyword>
<keyword evidence="1" id="KW-0808">Transferase</keyword>
<dbReference type="Gene3D" id="3.90.105.10">
    <property type="entry name" value="Molybdopterin biosynthesis moea protein, domain 2"/>
    <property type="match status" value="1"/>
</dbReference>
<dbReference type="Proteomes" id="UP000199550">
    <property type="component" value="Unassembled WGS sequence"/>
</dbReference>
<dbReference type="OrthoDB" id="9779263at2"/>
<gene>
    <name evidence="1" type="ORF">SAMN04488004_101139</name>
</gene>
<dbReference type="GO" id="GO:0016779">
    <property type="term" value="F:nucleotidyltransferase activity"/>
    <property type="evidence" value="ECO:0007669"/>
    <property type="project" value="UniProtKB-KW"/>
</dbReference>
<dbReference type="AlphaFoldDB" id="A0A1I4BS43"/>